<evidence type="ECO:0000256" key="2">
    <source>
        <dbReference type="ARBA" id="ARBA00022692"/>
    </source>
</evidence>
<protein>
    <submittedName>
        <fullName evidence="7">Integral membrane protein DUF6 containing protein</fullName>
    </submittedName>
</protein>
<keyword evidence="2 5" id="KW-0812">Transmembrane</keyword>
<keyword evidence="3 5" id="KW-1133">Transmembrane helix</keyword>
<evidence type="ECO:0000259" key="6">
    <source>
        <dbReference type="Pfam" id="PF00892"/>
    </source>
</evidence>
<feature type="domain" description="EamA" evidence="6">
    <location>
        <begin position="28"/>
        <end position="160"/>
    </location>
</feature>
<evidence type="ECO:0000256" key="5">
    <source>
        <dbReference type="SAM" id="Phobius"/>
    </source>
</evidence>
<dbReference type="PANTHER" id="PTHR22911:SF6">
    <property type="entry name" value="SOLUTE CARRIER FAMILY 35 MEMBER G1"/>
    <property type="match status" value="1"/>
</dbReference>
<accession>Q22DT7</accession>
<feature type="transmembrane region" description="Helical" evidence="5">
    <location>
        <begin position="219"/>
        <end position="235"/>
    </location>
</feature>
<feature type="transmembrane region" description="Helical" evidence="5">
    <location>
        <begin position="28"/>
        <end position="49"/>
    </location>
</feature>
<reference evidence="8" key="1">
    <citation type="journal article" date="2006" name="PLoS Biol.">
        <title>Macronuclear genome sequence of the ciliate Tetrahymena thermophila, a model eukaryote.</title>
        <authorList>
            <person name="Eisen J.A."/>
            <person name="Coyne R.S."/>
            <person name="Wu M."/>
            <person name="Wu D."/>
            <person name="Thiagarajan M."/>
            <person name="Wortman J.R."/>
            <person name="Badger J.H."/>
            <person name="Ren Q."/>
            <person name="Amedeo P."/>
            <person name="Jones K.M."/>
            <person name="Tallon L.J."/>
            <person name="Delcher A.L."/>
            <person name="Salzberg S.L."/>
            <person name="Silva J.C."/>
            <person name="Haas B.J."/>
            <person name="Majoros W.H."/>
            <person name="Farzad M."/>
            <person name="Carlton J.M."/>
            <person name="Smith R.K. Jr."/>
            <person name="Garg J."/>
            <person name="Pearlman R.E."/>
            <person name="Karrer K.M."/>
            <person name="Sun L."/>
            <person name="Manning G."/>
            <person name="Elde N.C."/>
            <person name="Turkewitz A.P."/>
            <person name="Asai D.J."/>
            <person name="Wilkes D.E."/>
            <person name="Wang Y."/>
            <person name="Cai H."/>
            <person name="Collins K."/>
            <person name="Stewart B.A."/>
            <person name="Lee S.R."/>
            <person name="Wilamowska K."/>
            <person name="Weinberg Z."/>
            <person name="Ruzzo W.L."/>
            <person name="Wloga D."/>
            <person name="Gaertig J."/>
            <person name="Frankel J."/>
            <person name="Tsao C.-C."/>
            <person name="Gorovsky M.A."/>
            <person name="Keeling P.J."/>
            <person name="Waller R.F."/>
            <person name="Patron N.J."/>
            <person name="Cherry J.M."/>
            <person name="Stover N.A."/>
            <person name="Krieger C.J."/>
            <person name="del Toro C."/>
            <person name="Ryder H.F."/>
            <person name="Williamson S.C."/>
            <person name="Barbeau R.A."/>
            <person name="Hamilton E.P."/>
            <person name="Orias E."/>
        </authorList>
    </citation>
    <scope>NUCLEOTIDE SEQUENCE [LARGE SCALE GENOMIC DNA]</scope>
    <source>
        <strain evidence="8">SB210</strain>
    </source>
</reference>
<evidence type="ECO:0000256" key="1">
    <source>
        <dbReference type="ARBA" id="ARBA00004141"/>
    </source>
</evidence>
<dbReference type="InterPro" id="IPR000620">
    <property type="entry name" value="EamA_dom"/>
</dbReference>
<proteinExistence type="predicted"/>
<dbReference type="EMBL" id="GG662734">
    <property type="protein sequence ID" value="EAR83468.2"/>
    <property type="molecule type" value="Genomic_DNA"/>
</dbReference>
<dbReference type="InterPro" id="IPR037185">
    <property type="entry name" value="EmrE-like"/>
</dbReference>
<feature type="transmembrane region" description="Helical" evidence="5">
    <location>
        <begin position="179"/>
        <end position="198"/>
    </location>
</feature>
<dbReference type="AlphaFoldDB" id="Q22DT7"/>
<dbReference type="KEGG" id="tet:TTHERM_00927230"/>
<evidence type="ECO:0000256" key="4">
    <source>
        <dbReference type="ARBA" id="ARBA00023136"/>
    </source>
</evidence>
<evidence type="ECO:0000256" key="3">
    <source>
        <dbReference type="ARBA" id="ARBA00022989"/>
    </source>
</evidence>
<feature type="transmembrane region" description="Helical" evidence="5">
    <location>
        <begin position="145"/>
        <end position="167"/>
    </location>
</feature>
<dbReference type="RefSeq" id="XP_001031131.2">
    <property type="nucleotide sequence ID" value="XM_001031131.2"/>
</dbReference>
<comment type="subcellular location">
    <subcellularLocation>
        <location evidence="1">Membrane</location>
        <topology evidence="1">Multi-pass membrane protein</topology>
    </subcellularLocation>
</comment>
<dbReference type="Pfam" id="PF00892">
    <property type="entry name" value="EamA"/>
    <property type="match status" value="1"/>
</dbReference>
<feature type="transmembrane region" description="Helical" evidence="5">
    <location>
        <begin position="277"/>
        <end position="296"/>
    </location>
</feature>
<feature type="transmembrane region" description="Helical" evidence="5">
    <location>
        <begin position="247"/>
        <end position="265"/>
    </location>
</feature>
<organism evidence="7 8">
    <name type="scientific">Tetrahymena thermophila (strain SB210)</name>
    <dbReference type="NCBI Taxonomy" id="312017"/>
    <lineage>
        <taxon>Eukaryota</taxon>
        <taxon>Sar</taxon>
        <taxon>Alveolata</taxon>
        <taxon>Ciliophora</taxon>
        <taxon>Intramacronucleata</taxon>
        <taxon>Oligohymenophorea</taxon>
        <taxon>Hymenostomatida</taxon>
        <taxon>Tetrahymenina</taxon>
        <taxon>Tetrahymenidae</taxon>
        <taxon>Tetrahymena</taxon>
    </lineage>
</organism>
<dbReference type="HOGENOM" id="CLU_032828_1_1_1"/>
<evidence type="ECO:0000313" key="7">
    <source>
        <dbReference type="EMBL" id="EAR83468.2"/>
    </source>
</evidence>
<dbReference type="GeneID" id="7842877"/>
<feature type="transmembrane region" description="Helical" evidence="5">
    <location>
        <begin position="302"/>
        <end position="319"/>
    </location>
</feature>
<keyword evidence="4 5" id="KW-0472">Membrane</keyword>
<feature type="transmembrane region" description="Helical" evidence="5">
    <location>
        <begin position="93"/>
        <end position="113"/>
    </location>
</feature>
<dbReference type="PANTHER" id="PTHR22911">
    <property type="entry name" value="ACYL-MALONYL CONDENSING ENZYME-RELATED"/>
    <property type="match status" value="1"/>
</dbReference>
<keyword evidence="8" id="KW-1185">Reference proteome</keyword>
<dbReference type="InParanoid" id="Q22DT7"/>
<sequence length="320" mass="35822">MGVLNIDLIGRIGDQLFTFEKESPKKTAITYMLVAQILFSIMYTIIGFLRTEYTTIQILYFRMLYSFIFNTSFCKGKDLDIYVPNGQALKLLILRGTLGASAMILMFASFEYMNLSDCVVVNNLSPIWTNVMAIFLLGEKFQKKALVCFGLGFSGVIFMSRPSFLFGDVSSQESKNENINQLLGSLLALLGSVSVAYMTIILKKLTTIFKCHNAVQQQYSYIITIFSTASLLLIYQQASFDILNVRFLALGLFLSFIGWIAQLLFSRSFGLEETSIIAPISYVNTFITFLVDIYIFNSHIEITSIIGSALIILGSLGVIL</sequence>
<dbReference type="GO" id="GO:0016020">
    <property type="term" value="C:membrane"/>
    <property type="evidence" value="ECO:0007669"/>
    <property type="project" value="UniProtKB-SubCell"/>
</dbReference>
<evidence type="ECO:0000313" key="8">
    <source>
        <dbReference type="Proteomes" id="UP000009168"/>
    </source>
</evidence>
<dbReference type="OrthoDB" id="306876at2759"/>
<dbReference type="SUPFAM" id="SSF103481">
    <property type="entry name" value="Multidrug resistance efflux transporter EmrE"/>
    <property type="match status" value="2"/>
</dbReference>
<dbReference type="Proteomes" id="UP000009168">
    <property type="component" value="Unassembled WGS sequence"/>
</dbReference>
<gene>
    <name evidence="7" type="ORF">TTHERM_00927230</name>
</gene>
<name>Q22DT7_TETTS</name>